<evidence type="ECO:0000259" key="8">
    <source>
        <dbReference type="PROSITE" id="PS51323"/>
    </source>
</evidence>
<protein>
    <submittedName>
        <fullName evidence="10">Insulin-like growth-factor binding protein</fullName>
    </submittedName>
</protein>
<dbReference type="PROSITE" id="PS51323">
    <property type="entry name" value="IGFBP_N_2"/>
    <property type="match status" value="1"/>
</dbReference>
<dbReference type="AlphaFoldDB" id="A0A0X9P0M4"/>
<dbReference type="PANTHER" id="PTHR14186:SF19">
    <property type="entry name" value="INSULIN-LIKE GROWTH FACTOR-BINDING PROTEIN 7"/>
    <property type="match status" value="1"/>
</dbReference>
<dbReference type="Gene3D" id="4.10.40.20">
    <property type="match status" value="1"/>
</dbReference>
<dbReference type="SUPFAM" id="SSF100895">
    <property type="entry name" value="Kazal-type serine protease inhibitors"/>
    <property type="match status" value="1"/>
</dbReference>
<dbReference type="EMBL" id="KU195720">
    <property type="protein sequence ID" value="ALZ50690.1"/>
    <property type="molecule type" value="mRNA"/>
</dbReference>
<feature type="domain" description="Kazal-like" evidence="9">
    <location>
        <begin position="72"/>
        <end position="140"/>
    </location>
</feature>
<dbReference type="SMART" id="SM00408">
    <property type="entry name" value="IGc2"/>
    <property type="match status" value="1"/>
</dbReference>
<dbReference type="GO" id="GO:0001558">
    <property type="term" value="P:regulation of cell growth"/>
    <property type="evidence" value="ECO:0007669"/>
    <property type="project" value="InterPro"/>
</dbReference>
<dbReference type="InterPro" id="IPR013783">
    <property type="entry name" value="Ig-like_fold"/>
</dbReference>
<proteinExistence type="evidence at transcript level"/>
<evidence type="ECO:0000313" key="10">
    <source>
        <dbReference type="EMBL" id="ALZ50690.1"/>
    </source>
</evidence>
<reference evidence="10" key="1">
    <citation type="journal article" date="2015" name="Gen. Comp. Endocrinol.">
        <title>Discovery of a novel insulin-like peptide and insulin binding proteins in the Eastern rock lobster Sagmariasus verreauxi.</title>
        <authorList>
            <person name="Chandler J.C."/>
            <person name="Aizen J."/>
            <person name="Elizur A."/>
            <person name="Hollander-Cohen L."/>
            <person name="Battaglene S.C."/>
            <person name="Ventura T."/>
        </authorList>
    </citation>
    <scope>NUCLEOTIDE SEQUENCE</scope>
</reference>
<keyword evidence="4" id="KW-1015">Disulfide bond</keyword>
<evidence type="ECO:0000256" key="4">
    <source>
        <dbReference type="ARBA" id="ARBA00023157"/>
    </source>
</evidence>
<dbReference type="InterPro" id="IPR002350">
    <property type="entry name" value="Kazal_dom"/>
</dbReference>
<keyword evidence="3 6" id="KW-0732">Signal</keyword>
<dbReference type="InterPro" id="IPR000867">
    <property type="entry name" value="IGFBP-like"/>
</dbReference>
<dbReference type="Pfam" id="PF00219">
    <property type="entry name" value="IGFBP"/>
    <property type="match status" value="1"/>
</dbReference>
<dbReference type="GO" id="GO:0009966">
    <property type="term" value="P:regulation of signal transduction"/>
    <property type="evidence" value="ECO:0007669"/>
    <property type="project" value="TreeGrafter"/>
</dbReference>
<name>A0A0X9P0M4_9EUCA</name>
<dbReference type="PROSITE" id="PS51465">
    <property type="entry name" value="KAZAL_2"/>
    <property type="match status" value="1"/>
</dbReference>
<keyword evidence="5" id="KW-0393">Immunoglobulin domain</keyword>
<organism evidence="10">
    <name type="scientific">Sagmariasus verreauxi</name>
    <name type="common">green rock lobster</name>
    <dbReference type="NCBI Taxonomy" id="1412110"/>
    <lineage>
        <taxon>Eukaryota</taxon>
        <taxon>Metazoa</taxon>
        <taxon>Ecdysozoa</taxon>
        <taxon>Arthropoda</taxon>
        <taxon>Crustacea</taxon>
        <taxon>Multicrustacea</taxon>
        <taxon>Malacostraca</taxon>
        <taxon>Eumalacostraca</taxon>
        <taxon>Eucarida</taxon>
        <taxon>Decapoda</taxon>
        <taxon>Pleocyemata</taxon>
        <taxon>Achelata</taxon>
        <taxon>Palinuroidea</taxon>
        <taxon>Palinuridae</taxon>
        <taxon>Sagmariasus</taxon>
    </lineage>
</organism>
<dbReference type="InterPro" id="IPR003599">
    <property type="entry name" value="Ig_sub"/>
</dbReference>
<dbReference type="GO" id="GO:0005576">
    <property type="term" value="C:extracellular region"/>
    <property type="evidence" value="ECO:0007669"/>
    <property type="project" value="UniProtKB-SubCell"/>
</dbReference>
<dbReference type="SMART" id="SM00121">
    <property type="entry name" value="IB"/>
    <property type="match status" value="1"/>
</dbReference>
<evidence type="ECO:0000256" key="2">
    <source>
        <dbReference type="ARBA" id="ARBA00022525"/>
    </source>
</evidence>
<feature type="domain" description="IGFBP N-terminal" evidence="8">
    <location>
        <begin position="23"/>
        <end position="101"/>
    </location>
</feature>
<dbReference type="Gene3D" id="2.60.40.10">
    <property type="entry name" value="Immunoglobulins"/>
    <property type="match status" value="1"/>
</dbReference>
<dbReference type="InterPro" id="IPR009030">
    <property type="entry name" value="Growth_fac_rcpt_cys_sf"/>
</dbReference>
<dbReference type="Gene3D" id="3.30.60.30">
    <property type="match status" value="1"/>
</dbReference>
<dbReference type="InterPro" id="IPR036058">
    <property type="entry name" value="Kazal_dom_sf"/>
</dbReference>
<dbReference type="SMART" id="SM00409">
    <property type="entry name" value="IG"/>
    <property type="match status" value="1"/>
</dbReference>
<accession>A0A0X9P0M4</accession>
<evidence type="ECO:0000256" key="3">
    <source>
        <dbReference type="ARBA" id="ARBA00022729"/>
    </source>
</evidence>
<feature type="domain" description="Ig-like" evidence="7">
    <location>
        <begin position="142"/>
        <end position="242"/>
    </location>
</feature>
<evidence type="ECO:0000256" key="6">
    <source>
        <dbReference type="SAM" id="SignalP"/>
    </source>
</evidence>
<gene>
    <name evidence="10" type="primary">IGFBP</name>
</gene>
<evidence type="ECO:0000256" key="1">
    <source>
        <dbReference type="ARBA" id="ARBA00004613"/>
    </source>
</evidence>
<dbReference type="Pfam" id="PF13927">
    <property type="entry name" value="Ig_3"/>
    <property type="match status" value="1"/>
</dbReference>
<feature type="signal peptide" evidence="6">
    <location>
        <begin position="1"/>
        <end position="20"/>
    </location>
</feature>
<dbReference type="PANTHER" id="PTHR14186">
    <property type="entry name" value="INSULIN-LIKE GROWTH FACTOR BINDING PROTEIN-RELATED"/>
    <property type="match status" value="1"/>
</dbReference>
<evidence type="ECO:0000259" key="9">
    <source>
        <dbReference type="PROSITE" id="PS51465"/>
    </source>
</evidence>
<dbReference type="SUPFAM" id="SSF48726">
    <property type="entry name" value="Immunoglobulin"/>
    <property type="match status" value="1"/>
</dbReference>
<dbReference type="InterPro" id="IPR003598">
    <property type="entry name" value="Ig_sub2"/>
</dbReference>
<dbReference type="InterPro" id="IPR036179">
    <property type="entry name" value="Ig-like_dom_sf"/>
</dbReference>
<dbReference type="Pfam" id="PF07648">
    <property type="entry name" value="Kazal_2"/>
    <property type="match status" value="1"/>
</dbReference>
<evidence type="ECO:0000256" key="5">
    <source>
        <dbReference type="ARBA" id="ARBA00023319"/>
    </source>
</evidence>
<keyword evidence="2" id="KW-0964">Secreted</keyword>
<feature type="chain" id="PRO_5007072288" evidence="6">
    <location>
        <begin position="21"/>
        <end position="256"/>
    </location>
</feature>
<evidence type="ECO:0000259" key="7">
    <source>
        <dbReference type="PROSITE" id="PS50835"/>
    </source>
</evidence>
<dbReference type="SUPFAM" id="SSF57184">
    <property type="entry name" value="Growth factor receptor domain"/>
    <property type="match status" value="1"/>
</dbReference>
<comment type="subcellular location">
    <subcellularLocation>
        <location evidence="1">Secreted</location>
    </subcellularLocation>
</comment>
<dbReference type="SMR" id="A0A0X9P0M4"/>
<dbReference type="CDD" id="cd00104">
    <property type="entry name" value="KAZAL_FS"/>
    <property type="match status" value="1"/>
</dbReference>
<dbReference type="GO" id="GO:0005520">
    <property type="term" value="F:insulin-like growth factor binding"/>
    <property type="evidence" value="ECO:0007669"/>
    <property type="project" value="InterPro"/>
</dbReference>
<dbReference type="SMART" id="SM00280">
    <property type="entry name" value="KAZAL"/>
    <property type="match status" value="1"/>
</dbReference>
<dbReference type="InterPro" id="IPR007110">
    <property type="entry name" value="Ig-like_dom"/>
</dbReference>
<dbReference type="PROSITE" id="PS50835">
    <property type="entry name" value="IG_LIKE"/>
    <property type="match status" value="1"/>
</dbReference>
<dbReference type="InterPro" id="IPR011390">
    <property type="entry name" value="IGFBP_rP_mac25"/>
</dbReference>
<sequence length="256" mass="27172">MAKRGAFVVAAAFVVAVAVAQDVVTECGECDRSNCPEVKTCLGGKVQDACGCCEVCALGLGQRCDSQDSGDSTDYGSCGEYLVCRTRTDTGGTDEATCVCENPDPVCGSDGITYSTLCHLLQETTEKPDVFVAVRGPCKGVPVIKSKPEDKIRPLGSILVLDCEAAGYPVPEITWELNRPDGSTMKLPGDDSSFAVQVRGGPEDHMVTGWVQIMRITKKSLGIYTCVATNTEGETRVSATVALKEHGEKEDSMNKL</sequence>